<dbReference type="Pfam" id="PF04738">
    <property type="entry name" value="Lant_dehydr_N"/>
    <property type="match status" value="1"/>
</dbReference>
<accession>A0A2T5YG06</accession>
<protein>
    <submittedName>
        <fullName evidence="3">Thiopeptide-type bacteriocin biosynthesis protein</fullName>
    </submittedName>
</protein>
<name>A0A2T5YG06_9BACT</name>
<reference evidence="3 4" key="1">
    <citation type="submission" date="2018-04" db="EMBL/GenBank/DDBJ databases">
        <title>Genomic Encyclopedia of Archaeal and Bacterial Type Strains, Phase II (KMG-II): from individual species to whole genera.</title>
        <authorList>
            <person name="Goeker M."/>
        </authorList>
    </citation>
    <scope>NUCLEOTIDE SEQUENCE [LARGE SCALE GENOMIC DNA]</scope>
    <source>
        <strain evidence="3 4">DSM 100162</strain>
    </source>
</reference>
<dbReference type="EMBL" id="QBKI01000006">
    <property type="protein sequence ID" value="PTX18263.1"/>
    <property type="molecule type" value="Genomic_DNA"/>
</dbReference>
<keyword evidence="4" id="KW-1185">Reference proteome</keyword>
<dbReference type="InterPro" id="IPR023809">
    <property type="entry name" value="Thiopep_bacteriocin_synth_dom"/>
</dbReference>
<evidence type="ECO:0000313" key="3">
    <source>
        <dbReference type="EMBL" id="PTX18263.1"/>
    </source>
</evidence>
<dbReference type="InterPro" id="IPR006827">
    <property type="entry name" value="Lant_deHydtase_N"/>
</dbReference>
<dbReference type="Pfam" id="PF14028">
    <property type="entry name" value="Lant_dehydr_C"/>
    <property type="match status" value="1"/>
</dbReference>
<evidence type="ECO:0000259" key="2">
    <source>
        <dbReference type="Pfam" id="PF14028"/>
    </source>
</evidence>
<evidence type="ECO:0000259" key="1">
    <source>
        <dbReference type="Pfam" id="PF04738"/>
    </source>
</evidence>
<dbReference type="Proteomes" id="UP000244225">
    <property type="component" value="Unassembled WGS sequence"/>
</dbReference>
<sequence>MATFRFHPGLLLRTPALPLTSYDPESLPAPLSDSYFLAALRLASPVLYQVVEGSNFTYEDLTPKVKASLQKYVNRMCFRPTPFGLFSGFAFTNWGKPEPFILQEEKSRSHLSLSFSCSQRLAAELLANELAPVQRFRPNPSLYKVPGGFRYIRFQEDATGSKREFSIDNLQGGSILDKLLRACSEGYTRQQLIGEVVKLADVEEAEAAFYVEQLQSEQVLVPLSGMRVTGPDSLLGLLEECKAQGVTSHRVEQICSLLSGLNKTGQAISTSKSALFEELSQKELADLAISPENDLQATLENAIQGTLDAAYQTKLTEALDCLQHLVPAPEPKGLREFVSAFSKKFDRRAVPLLIALDPELGVGYEDLAVRHQAPRLLESIKLEEPLTATQPLNWTPAHRLLLEKWQSAGAFPHELILSGQDLEQLPASEETSLPPSFSVVFRPMGEQVYLEQAGGISATALLGRFTPLHEGVRSMARDIAAAEEKYNPGVVFAEIGYYNNAHTANIDRREVVRSYEVPLLVPSAHPAEEQVQLSELWVRVEAGRIVLWSERLRKEVVPRLGSAYNYFRDDLAVFRFLCDMQYQGLRSNFTLELSHFFPGLTYYPRVRYRQTILHLACWHLQEKQLEAIFAKGEGSPLLRLKQLATSLRWPRHVALTQNDQQLVFDLERESNLHLLLESIKGKSSVQVREFPFTAAENQLVTDATGQPYVHQFITAVYQERTVYKSLPELSAPNRKSQKRTFAPGEEWLYFKIYCHPSRANQLLTHTLLPLCRKLQQQGAVAQWYFLRYRDPDYHLRLRLKVPAGAGQVMEQVSRKVSGLLQQGLVQDLQLAVYEQELERYGSELIEAAEQVFWANSRWVGDYLRHVPFGEEEYAFYRMAFLGLEEVLEAFGFSAEEKETLLEQLYHTFYQEFGATKALRLSLAATYRELSQVPGILSDEGSPHRPPLKEQRKTHREALQVMAGLAEKLPLQRRQQLASDLMHMHLNRLLSDQSRQQELVIYFCYWRHCRSVRARSTV</sequence>
<proteinExistence type="predicted"/>
<evidence type="ECO:0000313" key="4">
    <source>
        <dbReference type="Proteomes" id="UP000244225"/>
    </source>
</evidence>
<gene>
    <name evidence="3" type="ORF">C8N40_10662</name>
</gene>
<organism evidence="3 4">
    <name type="scientific">Pontibacter mucosus</name>
    <dbReference type="NCBI Taxonomy" id="1649266"/>
    <lineage>
        <taxon>Bacteria</taxon>
        <taxon>Pseudomonadati</taxon>
        <taxon>Bacteroidota</taxon>
        <taxon>Cytophagia</taxon>
        <taxon>Cytophagales</taxon>
        <taxon>Hymenobacteraceae</taxon>
        <taxon>Pontibacter</taxon>
    </lineage>
</organism>
<feature type="domain" description="Lantibiotic dehydratase N-terminal" evidence="1">
    <location>
        <begin position="33"/>
        <end position="675"/>
    </location>
</feature>
<dbReference type="NCBIfam" id="TIGR03891">
    <property type="entry name" value="thiopep_ocin"/>
    <property type="match status" value="1"/>
</dbReference>
<dbReference type="AlphaFoldDB" id="A0A2T5YG06"/>
<dbReference type="OrthoDB" id="1273722at2"/>
<dbReference type="RefSeq" id="WP_108212144.1">
    <property type="nucleotide sequence ID" value="NZ_QBKI01000006.1"/>
</dbReference>
<comment type="caution">
    <text evidence="3">The sequence shown here is derived from an EMBL/GenBank/DDBJ whole genome shotgun (WGS) entry which is preliminary data.</text>
</comment>
<feature type="domain" description="Thiopeptide-type bacteriocin biosynthesis" evidence="2">
    <location>
        <begin position="747"/>
        <end position="1007"/>
    </location>
</feature>